<feature type="chain" id="PRO_5041456155" evidence="1">
    <location>
        <begin position="20"/>
        <end position="120"/>
    </location>
</feature>
<gene>
    <name evidence="2" type="ORF">PV327_003633</name>
</gene>
<dbReference type="PANTHER" id="PTHR11257:SF12">
    <property type="entry name" value="EJACULATORY BULB-SPECIFIC PROTEIN 3-RELATED"/>
    <property type="match status" value="1"/>
</dbReference>
<reference evidence="2" key="2">
    <citation type="submission" date="2023-03" db="EMBL/GenBank/DDBJ databases">
        <authorList>
            <person name="Inwood S.N."/>
            <person name="Skelly J.G."/>
            <person name="Guhlin J."/>
            <person name="Harrop T.W.R."/>
            <person name="Goldson S.G."/>
            <person name="Dearden P.K."/>
        </authorList>
    </citation>
    <scope>NUCLEOTIDE SEQUENCE</scope>
    <source>
        <strain evidence="2">Lincoln</strain>
        <tissue evidence="2">Whole body</tissue>
    </source>
</reference>
<dbReference type="EMBL" id="JAQQBR010000002">
    <property type="protein sequence ID" value="KAK0181341.1"/>
    <property type="molecule type" value="Genomic_DNA"/>
</dbReference>
<dbReference type="PANTHER" id="PTHR11257">
    <property type="entry name" value="CHEMOSENSORY PROTEIN-RELATED"/>
    <property type="match status" value="1"/>
</dbReference>
<accession>A0AA39G4W4</accession>
<dbReference type="AlphaFoldDB" id="A0AA39G4W4"/>
<organism evidence="2 3">
    <name type="scientific">Microctonus hyperodae</name>
    <name type="common">Parasitoid wasp</name>
    <dbReference type="NCBI Taxonomy" id="165561"/>
    <lineage>
        <taxon>Eukaryota</taxon>
        <taxon>Metazoa</taxon>
        <taxon>Ecdysozoa</taxon>
        <taxon>Arthropoda</taxon>
        <taxon>Hexapoda</taxon>
        <taxon>Insecta</taxon>
        <taxon>Pterygota</taxon>
        <taxon>Neoptera</taxon>
        <taxon>Endopterygota</taxon>
        <taxon>Hymenoptera</taxon>
        <taxon>Apocrita</taxon>
        <taxon>Ichneumonoidea</taxon>
        <taxon>Braconidae</taxon>
        <taxon>Euphorinae</taxon>
        <taxon>Microctonus</taxon>
    </lineage>
</organism>
<evidence type="ECO:0000256" key="1">
    <source>
        <dbReference type="SAM" id="SignalP"/>
    </source>
</evidence>
<dbReference type="InterPro" id="IPR036682">
    <property type="entry name" value="OS_D_A10/PebIII_sf"/>
</dbReference>
<dbReference type="SUPFAM" id="SSF100910">
    <property type="entry name" value="Chemosensory protein Csp2"/>
    <property type="match status" value="1"/>
</dbReference>
<protein>
    <submittedName>
        <fullName evidence="2">Uncharacterized protein</fullName>
    </submittedName>
</protein>
<keyword evidence="3" id="KW-1185">Reference proteome</keyword>
<dbReference type="Proteomes" id="UP001168972">
    <property type="component" value="Unassembled WGS sequence"/>
</dbReference>
<dbReference type="InterPro" id="IPR005055">
    <property type="entry name" value="A10/PebIII"/>
</dbReference>
<proteinExistence type="predicted"/>
<feature type="signal peptide" evidence="1">
    <location>
        <begin position="1"/>
        <end position="19"/>
    </location>
</feature>
<reference evidence="2" key="1">
    <citation type="journal article" date="2023" name="bioRxiv">
        <title>Scaffold-level genome assemblies of two parasitoid biocontrol wasps reveal the parthenogenesis mechanism and an associated novel virus.</title>
        <authorList>
            <person name="Inwood S."/>
            <person name="Skelly J."/>
            <person name="Guhlin J."/>
            <person name="Harrop T."/>
            <person name="Goldson S."/>
            <person name="Dearden P."/>
        </authorList>
    </citation>
    <scope>NUCLEOTIDE SEQUENCE</scope>
    <source>
        <strain evidence="2">Lincoln</strain>
        <tissue evidence="2">Whole body</tissue>
    </source>
</reference>
<dbReference type="Pfam" id="PF03392">
    <property type="entry name" value="OS-D"/>
    <property type="match status" value="1"/>
</dbReference>
<dbReference type="Gene3D" id="1.10.2080.10">
    <property type="entry name" value="Insect odorant-binding protein A10/Ejaculatory bulb-specific protein 3"/>
    <property type="match status" value="1"/>
</dbReference>
<evidence type="ECO:0000313" key="3">
    <source>
        <dbReference type="Proteomes" id="UP001168972"/>
    </source>
</evidence>
<comment type="caution">
    <text evidence="2">The sequence shown here is derived from an EMBL/GenBank/DDBJ whole genome shotgun (WGS) entry which is preliminary data.</text>
</comment>
<sequence length="120" mass="14039">MYRSILLFFIASVLLMVHAHELYSDKYDNVDVDAIITDDKLRISYYNCFMDRGPCTEDAEYFKGNMPEAIATQCIKCTEWQKTAFDKIAAWYAENDEPAWNEFVDKYIELAKQLNITPVE</sequence>
<evidence type="ECO:0000313" key="2">
    <source>
        <dbReference type="EMBL" id="KAK0181341.1"/>
    </source>
</evidence>
<keyword evidence="1" id="KW-0732">Signal</keyword>
<name>A0AA39G4W4_MICHY</name>